<feature type="transmembrane region" description="Helical" evidence="2">
    <location>
        <begin position="122"/>
        <end position="141"/>
    </location>
</feature>
<dbReference type="Gene3D" id="1.20.1280.290">
    <property type="match status" value="2"/>
</dbReference>
<comment type="caution">
    <text evidence="3">The sequence shown here is derived from an EMBL/GenBank/DDBJ whole genome shotgun (WGS) entry which is preliminary data.</text>
</comment>
<dbReference type="NCBIfam" id="NF037967">
    <property type="entry name" value="SemiSWEET_1"/>
    <property type="match status" value="1"/>
</dbReference>
<dbReference type="AlphaFoldDB" id="A0A3N1GC29"/>
<keyword evidence="2" id="KW-1133">Transmembrane helix</keyword>
<evidence type="ECO:0000313" key="4">
    <source>
        <dbReference type="Proteomes" id="UP000271683"/>
    </source>
</evidence>
<feature type="transmembrane region" description="Helical" evidence="2">
    <location>
        <begin position="185"/>
        <end position="204"/>
    </location>
</feature>
<evidence type="ECO:0000313" key="3">
    <source>
        <dbReference type="EMBL" id="ROP27816.1"/>
    </source>
</evidence>
<protein>
    <submittedName>
        <fullName evidence="3">Uncharacterized protein with PQ loop repeat</fullName>
    </submittedName>
</protein>
<feature type="transmembrane region" description="Helical" evidence="2">
    <location>
        <begin position="60"/>
        <end position="82"/>
    </location>
</feature>
<name>A0A3N1GC29_9ACTN</name>
<feature type="region of interest" description="Disordered" evidence="1">
    <location>
        <begin position="309"/>
        <end position="344"/>
    </location>
</feature>
<keyword evidence="2" id="KW-0472">Membrane</keyword>
<reference evidence="3 4" key="1">
    <citation type="submission" date="2018-11" db="EMBL/GenBank/DDBJ databases">
        <title>Sequencing the genomes of 1000 actinobacteria strains.</title>
        <authorList>
            <person name="Klenk H.-P."/>
        </authorList>
    </citation>
    <scope>NUCLEOTIDE SEQUENCE [LARGE SCALE GENOMIC DNA]</scope>
    <source>
        <strain evidence="3 4">DSM 43634</strain>
    </source>
</reference>
<sequence length="344" mass="34330">MFTTAMLGWLGAALSMTLPWPQVWRSCVQRRTGGLNATSCWMGAAMPAGWVSYGLLTGEAVQVVTNTVTGTAGLAVLVVLLVRHDDLRRGRRLVLSAAGAAAVLAAALGSAAVALLTDVTAAQLAVVLGAVLAVAAVLSAVPQPLSLLRDRTQDVSGLSPLRWGLAAFTCACWMTYGLATAQPAVWLSATAGLAGALIVCWVLLPANRPVPAAVGVAPVAAPARGVAPVAAPARGVAPVAAPARSVAPVAAPARGVAPVVRAARATARVVRPAGGAAVTAALPRTAPATVVRPAAARAVRPASAVARSARPVSGPARPGFVRVGRPRDGQDRVPARAAAGAVLG</sequence>
<dbReference type="RefSeq" id="WP_170208243.1">
    <property type="nucleotide sequence ID" value="NZ_RJKL01000001.1"/>
</dbReference>
<feature type="compositionally biased region" description="Basic and acidic residues" evidence="1">
    <location>
        <begin position="325"/>
        <end position="334"/>
    </location>
</feature>
<dbReference type="EMBL" id="RJKL01000001">
    <property type="protein sequence ID" value="ROP27816.1"/>
    <property type="molecule type" value="Genomic_DNA"/>
</dbReference>
<feature type="transmembrane region" description="Helical" evidence="2">
    <location>
        <begin position="94"/>
        <end position="116"/>
    </location>
</feature>
<accession>A0A3N1GC29</accession>
<evidence type="ECO:0000256" key="1">
    <source>
        <dbReference type="SAM" id="MobiDB-lite"/>
    </source>
</evidence>
<dbReference type="Proteomes" id="UP000271683">
    <property type="component" value="Unassembled WGS sequence"/>
</dbReference>
<organism evidence="3 4">
    <name type="scientific">Couchioplanes caeruleus</name>
    <dbReference type="NCBI Taxonomy" id="56438"/>
    <lineage>
        <taxon>Bacteria</taxon>
        <taxon>Bacillati</taxon>
        <taxon>Actinomycetota</taxon>
        <taxon>Actinomycetes</taxon>
        <taxon>Micromonosporales</taxon>
        <taxon>Micromonosporaceae</taxon>
        <taxon>Couchioplanes</taxon>
    </lineage>
</organism>
<feature type="transmembrane region" description="Helical" evidence="2">
    <location>
        <begin position="161"/>
        <end position="179"/>
    </location>
</feature>
<keyword evidence="2" id="KW-0812">Transmembrane</keyword>
<gene>
    <name evidence="3" type="ORF">EDD30_0511</name>
</gene>
<evidence type="ECO:0000256" key="2">
    <source>
        <dbReference type="SAM" id="Phobius"/>
    </source>
</evidence>
<proteinExistence type="predicted"/>